<evidence type="ECO:0000313" key="1">
    <source>
        <dbReference type="EMBL" id="NYD31482.1"/>
    </source>
</evidence>
<dbReference type="AlphaFoldDB" id="A0A852RY51"/>
<proteinExistence type="predicted"/>
<reference evidence="1 2" key="1">
    <citation type="submission" date="2020-07" db="EMBL/GenBank/DDBJ databases">
        <title>Sequencing the genomes of 1000 actinobacteria strains.</title>
        <authorList>
            <person name="Klenk H.-P."/>
        </authorList>
    </citation>
    <scope>NUCLEOTIDE SEQUENCE [LARGE SCALE GENOMIC DNA]</scope>
    <source>
        <strain evidence="1 2">DSM 19082</strain>
    </source>
</reference>
<sequence length="459" mass="47988">MVRTLAQDVAVATAQEVEWTFVDAAGRDLPEGDYRLRVEAVDPDGTRDVEEYALPLDRHSVVPLQGVVSGTTYSTNATMSIGPRPGVTPTSARFMVGDGYGASRCAVSDAKTPGLGGRIQATFNVSDCGTYSGLAGALFEFTDRIGAKQQGYSTTVPVRVVDRVAPTAKLHLSDASQTLHLERPGAYETTTTRFAVRDASAITATTFEVRNGIGALVATGTLDDGGALEADPLTHVFALEWAGTRDNGALLPAARYRVTTRFTDAAGYRTTGPAVTVDLDATVPGTLAVTPVDDYRWQVVVTPKAGAGVTAVAVSTSPAGTEDDAPQQATYDAATGTYRTVLDLGARPAGTYPVRAHITRGAASTTYTTPDQELVLAEDTAGPVATQPANSRLYLGLPDQYVAGTFTFGVADRSAVESADFVASSADGTTLVDHTVAAGGPHVVHLGRHRPRRRAAAGW</sequence>
<gene>
    <name evidence="1" type="ORF">BJ958_003028</name>
</gene>
<comment type="caution">
    <text evidence="1">The sequence shown here is derived from an EMBL/GenBank/DDBJ whole genome shotgun (WGS) entry which is preliminary data.</text>
</comment>
<evidence type="ECO:0000313" key="2">
    <source>
        <dbReference type="Proteomes" id="UP000582231"/>
    </source>
</evidence>
<accession>A0A852RY51</accession>
<organism evidence="1 2">
    <name type="scientific">Nocardioides kongjuensis</name>
    <dbReference type="NCBI Taxonomy" id="349522"/>
    <lineage>
        <taxon>Bacteria</taxon>
        <taxon>Bacillati</taxon>
        <taxon>Actinomycetota</taxon>
        <taxon>Actinomycetes</taxon>
        <taxon>Propionibacteriales</taxon>
        <taxon>Nocardioidaceae</taxon>
        <taxon>Nocardioides</taxon>
    </lineage>
</organism>
<dbReference type="RefSeq" id="WP_179727759.1">
    <property type="nucleotide sequence ID" value="NZ_BAABEF010000001.1"/>
</dbReference>
<name>A0A852RY51_9ACTN</name>
<dbReference type="Proteomes" id="UP000582231">
    <property type="component" value="Unassembled WGS sequence"/>
</dbReference>
<keyword evidence="2" id="KW-1185">Reference proteome</keyword>
<dbReference type="EMBL" id="JACCBF010000001">
    <property type="protein sequence ID" value="NYD31482.1"/>
    <property type="molecule type" value="Genomic_DNA"/>
</dbReference>
<dbReference type="Gene3D" id="2.60.40.4070">
    <property type="match status" value="1"/>
</dbReference>
<protein>
    <submittedName>
        <fullName evidence="1">Uncharacterized protein</fullName>
    </submittedName>
</protein>